<accession>A0ABR2UFM8</accession>
<evidence type="ECO:0008006" key="3">
    <source>
        <dbReference type="Google" id="ProtNLM"/>
    </source>
</evidence>
<dbReference type="Gene3D" id="3.30.110.170">
    <property type="entry name" value="Protein of unknown function (DUF541), domain 1"/>
    <property type="match status" value="1"/>
</dbReference>
<gene>
    <name evidence="1" type="ORF">SUNI508_12041</name>
</gene>
<protein>
    <recommendedName>
        <fullName evidence="3">DUF541 domain-containing protein</fullName>
    </recommendedName>
</protein>
<evidence type="ECO:0000313" key="1">
    <source>
        <dbReference type="EMBL" id="KAK9413156.1"/>
    </source>
</evidence>
<keyword evidence="2" id="KW-1185">Reference proteome</keyword>
<sequence length="254" mass="27325">MAPQLKIHVDGVGSVFRTAERGVLHINVTATCATQADASSQAQKTTEMLTQQFRRFATKTDDGRPHPSAGITTFSASAMTSSSYIPNSLDSRLRGEENRKFTASATFQVVFRDLPLLAVTASDLAGVPHVSIARTEWRLTDATKAEMEPEARIKAMRNAVQIAEDYASVVGRRVVAVDIKDSPVQFPLAGNSMAVSRQMMQAQMQAQAMQQMPQMPQSAQAQAPAAIVEDGPSVQPGTITATSKISVQFVSAED</sequence>
<proteinExistence type="predicted"/>
<dbReference type="Proteomes" id="UP001408356">
    <property type="component" value="Unassembled WGS sequence"/>
</dbReference>
<name>A0ABR2UFM8_9PEZI</name>
<dbReference type="EMBL" id="JARVKF010000442">
    <property type="protein sequence ID" value="KAK9413156.1"/>
    <property type="molecule type" value="Genomic_DNA"/>
</dbReference>
<dbReference type="Gene3D" id="3.30.70.2970">
    <property type="entry name" value="Protein of unknown function (DUF541), domain 2"/>
    <property type="match status" value="1"/>
</dbReference>
<reference evidence="1 2" key="1">
    <citation type="journal article" date="2024" name="J. Plant Pathol.">
        <title>Sequence and assembly of the genome of Seiridium unicorne, isolate CBS 538.82, causal agent of cypress canker disease.</title>
        <authorList>
            <person name="Scali E."/>
            <person name="Rocca G.D."/>
            <person name="Danti R."/>
            <person name="Garbelotto M."/>
            <person name="Barberini S."/>
            <person name="Baroncelli R."/>
            <person name="Emiliani G."/>
        </authorList>
    </citation>
    <scope>NUCLEOTIDE SEQUENCE [LARGE SCALE GENOMIC DNA]</scope>
    <source>
        <strain evidence="1 2">BM-138-508</strain>
    </source>
</reference>
<comment type="caution">
    <text evidence="1">The sequence shown here is derived from an EMBL/GenBank/DDBJ whole genome shotgun (WGS) entry which is preliminary data.</text>
</comment>
<dbReference type="Pfam" id="PF04402">
    <property type="entry name" value="SIMPL"/>
    <property type="match status" value="1"/>
</dbReference>
<dbReference type="InterPro" id="IPR007497">
    <property type="entry name" value="SIMPL/DUF541"/>
</dbReference>
<evidence type="ECO:0000313" key="2">
    <source>
        <dbReference type="Proteomes" id="UP001408356"/>
    </source>
</evidence>
<organism evidence="1 2">
    <name type="scientific">Seiridium unicorne</name>
    <dbReference type="NCBI Taxonomy" id="138068"/>
    <lineage>
        <taxon>Eukaryota</taxon>
        <taxon>Fungi</taxon>
        <taxon>Dikarya</taxon>
        <taxon>Ascomycota</taxon>
        <taxon>Pezizomycotina</taxon>
        <taxon>Sordariomycetes</taxon>
        <taxon>Xylariomycetidae</taxon>
        <taxon>Amphisphaeriales</taxon>
        <taxon>Sporocadaceae</taxon>
        <taxon>Seiridium</taxon>
    </lineage>
</organism>